<gene>
    <name evidence="3" type="ORF">DYB28_007259</name>
</gene>
<dbReference type="InterPro" id="IPR011421">
    <property type="entry name" value="BCNT-C"/>
</dbReference>
<feature type="non-terminal residue" evidence="3">
    <location>
        <position position="1"/>
    </location>
</feature>
<dbReference type="AlphaFoldDB" id="A0A9X8H9K9"/>
<evidence type="ECO:0000256" key="1">
    <source>
        <dbReference type="SAM" id="MobiDB-lite"/>
    </source>
</evidence>
<evidence type="ECO:0000313" key="4">
    <source>
        <dbReference type="Proteomes" id="UP000275652"/>
    </source>
</evidence>
<evidence type="ECO:0000313" key="3">
    <source>
        <dbReference type="EMBL" id="RLO05708.1"/>
    </source>
</evidence>
<dbReference type="InterPro" id="IPR027124">
    <property type="entry name" value="Swc5/CFDP1/2"/>
</dbReference>
<dbReference type="Pfam" id="PF07572">
    <property type="entry name" value="BCNT"/>
    <property type="match status" value="1"/>
</dbReference>
<dbReference type="PROSITE" id="PS51279">
    <property type="entry name" value="BCNT_C"/>
    <property type="match status" value="1"/>
</dbReference>
<proteinExistence type="predicted"/>
<feature type="compositionally biased region" description="Polar residues" evidence="1">
    <location>
        <begin position="49"/>
        <end position="63"/>
    </location>
</feature>
<accession>A0A9X8H9K9</accession>
<dbReference type="PANTHER" id="PTHR48407:SF1">
    <property type="entry name" value="CRANIOFACIAL DEVELOPMENT PROTEIN 1"/>
    <property type="match status" value="1"/>
</dbReference>
<organism evidence="3 4">
    <name type="scientific">Aphanomyces astaci</name>
    <name type="common">Crayfish plague agent</name>
    <dbReference type="NCBI Taxonomy" id="112090"/>
    <lineage>
        <taxon>Eukaryota</taxon>
        <taxon>Sar</taxon>
        <taxon>Stramenopiles</taxon>
        <taxon>Oomycota</taxon>
        <taxon>Saprolegniomycetes</taxon>
        <taxon>Saprolegniales</taxon>
        <taxon>Verrucalvaceae</taxon>
        <taxon>Aphanomyces</taxon>
    </lineage>
</organism>
<dbReference type="PANTHER" id="PTHR48407">
    <property type="entry name" value="CRANIOFACIAL DEVELOPMENT PROTEIN 1"/>
    <property type="match status" value="1"/>
</dbReference>
<protein>
    <recommendedName>
        <fullName evidence="2">BCNT-C domain-containing protein</fullName>
    </recommendedName>
</protein>
<feature type="domain" description="BCNT-C" evidence="2">
    <location>
        <begin position="180"/>
        <end position="258"/>
    </location>
</feature>
<feature type="region of interest" description="Disordered" evidence="1">
    <location>
        <begin position="37"/>
        <end position="84"/>
    </location>
</feature>
<dbReference type="EMBL" id="QUTI01026363">
    <property type="protein sequence ID" value="RLO05708.1"/>
    <property type="molecule type" value="Genomic_DNA"/>
</dbReference>
<dbReference type="Proteomes" id="UP000275652">
    <property type="component" value="Unassembled WGS sequence"/>
</dbReference>
<name>A0A9X8H9K9_APHAT</name>
<sequence>SKQSVMQRLRYLHVQGHHHDARCHKGHNHGNLEFELKTSSTRKKKPSTCNRTVHDSSTNQGFFTSRYERKQQAKKGGVAQSDTGTKRKVDDLWGELQADTVVSTKSSTKSQKLLNKLLGGTSIKKKKQKVHEFKIPVLGCTSSSSRSSKLAAAATPVVSTQVLKYAGQEYSVTKKAAASGARESALDAALASLNQPKKVSTIEKSSLDWDSFKDEAGIVDELDQYTKDGYLEKQDFLHRVDARKFELEKAVRDKQRKPHTS</sequence>
<reference evidence="3 4" key="1">
    <citation type="journal article" date="2018" name="J. Invertebr. Pathol.">
        <title>New genotyping method for the causative agent of crayfish plague (Aphanomyces astaci) based on whole genome data.</title>
        <authorList>
            <person name="Minardi D."/>
            <person name="Studholme D.J."/>
            <person name="van der Giezen M."/>
            <person name="Pretto T."/>
            <person name="Oidtmann B."/>
        </authorList>
    </citation>
    <scope>NUCLEOTIDE SEQUENCE [LARGE SCALE GENOMIC DNA]</scope>
    <source>
        <strain evidence="3 4">KB13</strain>
    </source>
</reference>
<evidence type="ECO:0000259" key="2">
    <source>
        <dbReference type="PROSITE" id="PS51279"/>
    </source>
</evidence>
<comment type="caution">
    <text evidence="3">The sequence shown here is derived from an EMBL/GenBank/DDBJ whole genome shotgun (WGS) entry which is preliminary data.</text>
</comment>